<comment type="function">
    <text evidence="7">Catalyzes the NADPH-dependent reduction of N-acetyl-5-glutamyl phosphate to yield N-acetyl-L-glutamate 5-semialdehyde.</text>
</comment>
<organism evidence="9 10">
    <name type="scientific">Thermodesulfitimonas autotrophica</name>
    <dbReference type="NCBI Taxonomy" id="1894989"/>
    <lineage>
        <taxon>Bacteria</taxon>
        <taxon>Bacillati</taxon>
        <taxon>Bacillota</taxon>
        <taxon>Clostridia</taxon>
        <taxon>Thermoanaerobacterales</taxon>
        <taxon>Thermoanaerobacteraceae</taxon>
        <taxon>Thermodesulfitimonas</taxon>
    </lineage>
</organism>
<dbReference type="GO" id="GO:0005737">
    <property type="term" value="C:cytoplasm"/>
    <property type="evidence" value="ECO:0007669"/>
    <property type="project" value="UniProtKB-SubCell"/>
</dbReference>
<dbReference type="InterPro" id="IPR000706">
    <property type="entry name" value="AGPR_type-1"/>
</dbReference>
<reference evidence="9 10" key="1">
    <citation type="submission" date="2018-11" db="EMBL/GenBank/DDBJ databases">
        <title>Genomic Encyclopedia of Type Strains, Phase IV (KMG-IV): sequencing the most valuable type-strain genomes for metagenomic binning, comparative biology and taxonomic classification.</title>
        <authorList>
            <person name="Goeker M."/>
        </authorList>
    </citation>
    <scope>NUCLEOTIDE SEQUENCE [LARGE SCALE GENOMIC DNA]</scope>
    <source>
        <strain evidence="9 10">DSM 102936</strain>
    </source>
</reference>
<dbReference type="CDD" id="cd23934">
    <property type="entry name" value="AGPR_1_C"/>
    <property type="match status" value="1"/>
</dbReference>
<dbReference type="SUPFAM" id="SSF51735">
    <property type="entry name" value="NAD(P)-binding Rossmann-fold domains"/>
    <property type="match status" value="1"/>
</dbReference>
<dbReference type="GO" id="GO:0051287">
    <property type="term" value="F:NAD binding"/>
    <property type="evidence" value="ECO:0007669"/>
    <property type="project" value="InterPro"/>
</dbReference>
<evidence type="ECO:0000259" key="8">
    <source>
        <dbReference type="SMART" id="SM00859"/>
    </source>
</evidence>
<dbReference type="InterPro" id="IPR036291">
    <property type="entry name" value="NAD(P)-bd_dom_sf"/>
</dbReference>
<feature type="active site" evidence="7">
    <location>
        <position position="150"/>
    </location>
</feature>
<dbReference type="EMBL" id="RKRE01000003">
    <property type="protein sequence ID" value="RPF42859.1"/>
    <property type="molecule type" value="Genomic_DNA"/>
</dbReference>
<dbReference type="UniPathway" id="UPA00068">
    <property type="reaction ID" value="UER00108"/>
</dbReference>
<dbReference type="GO" id="GO:0003942">
    <property type="term" value="F:N-acetyl-gamma-glutamyl-phosphate reductase activity"/>
    <property type="evidence" value="ECO:0007669"/>
    <property type="project" value="UniProtKB-UniRule"/>
</dbReference>
<evidence type="ECO:0000256" key="3">
    <source>
        <dbReference type="ARBA" id="ARBA00022605"/>
    </source>
</evidence>
<keyword evidence="4 7" id="KW-0521">NADP</keyword>
<evidence type="ECO:0000256" key="5">
    <source>
        <dbReference type="ARBA" id="ARBA00023002"/>
    </source>
</evidence>
<keyword evidence="7" id="KW-0963">Cytoplasm</keyword>
<dbReference type="Gene3D" id="3.30.360.10">
    <property type="entry name" value="Dihydrodipicolinate Reductase, domain 2"/>
    <property type="match status" value="1"/>
</dbReference>
<keyword evidence="3 7" id="KW-0028">Amino-acid biosynthesis</keyword>
<dbReference type="RefSeq" id="WP_123931523.1">
    <property type="nucleotide sequence ID" value="NZ_RKRE01000003.1"/>
</dbReference>
<dbReference type="OrthoDB" id="9801289at2"/>
<dbReference type="Pfam" id="PF22698">
    <property type="entry name" value="Semialdhyde_dhC_1"/>
    <property type="match status" value="1"/>
</dbReference>
<evidence type="ECO:0000313" key="10">
    <source>
        <dbReference type="Proteomes" id="UP000282654"/>
    </source>
</evidence>
<proteinExistence type="inferred from homology"/>
<comment type="pathway">
    <text evidence="1 7">Amino-acid biosynthesis; L-arginine biosynthesis; N(2)-acetyl-L-ornithine from L-glutamate: step 3/4.</text>
</comment>
<evidence type="ECO:0000256" key="1">
    <source>
        <dbReference type="ARBA" id="ARBA00004862"/>
    </source>
</evidence>
<dbReference type="NCBIfam" id="TIGR01850">
    <property type="entry name" value="argC"/>
    <property type="match status" value="1"/>
</dbReference>
<evidence type="ECO:0000313" key="9">
    <source>
        <dbReference type="EMBL" id="RPF42859.1"/>
    </source>
</evidence>
<dbReference type="SUPFAM" id="SSF55347">
    <property type="entry name" value="Glyceraldehyde-3-phosphate dehydrogenase-like, C-terminal domain"/>
    <property type="match status" value="1"/>
</dbReference>
<dbReference type="InterPro" id="IPR058924">
    <property type="entry name" value="AGPR_dimerisation_dom"/>
</dbReference>
<comment type="caution">
    <text evidence="9">The sequence shown here is derived from an EMBL/GenBank/DDBJ whole genome shotgun (WGS) entry which is preliminary data.</text>
</comment>
<comment type="catalytic activity">
    <reaction evidence="6 7">
        <text>N-acetyl-L-glutamate 5-semialdehyde + phosphate + NADP(+) = N-acetyl-L-glutamyl 5-phosphate + NADPH + H(+)</text>
        <dbReference type="Rhea" id="RHEA:21588"/>
        <dbReference type="ChEBI" id="CHEBI:15378"/>
        <dbReference type="ChEBI" id="CHEBI:29123"/>
        <dbReference type="ChEBI" id="CHEBI:43474"/>
        <dbReference type="ChEBI" id="CHEBI:57783"/>
        <dbReference type="ChEBI" id="CHEBI:57936"/>
        <dbReference type="ChEBI" id="CHEBI:58349"/>
        <dbReference type="EC" id="1.2.1.38"/>
    </reaction>
</comment>
<dbReference type="FunFam" id="3.30.360.10:FF:000014">
    <property type="entry name" value="N-acetyl-gamma-glutamyl-phosphate reductase"/>
    <property type="match status" value="1"/>
</dbReference>
<keyword evidence="5 7" id="KW-0560">Oxidoreductase</keyword>
<comment type="similarity">
    <text evidence="7">Belongs to the NAGSA dehydrogenase family. Type 1 subfamily.</text>
</comment>
<sequence>MIRVGIVGASGYTGAELVRILLRHPEAELAVLTSRSYAGQQLSAVFPHLSGCTDRVLEVFDAAKMAAACDVVFTALPHGHAVPVARAVLERGKKLIDLGADFRFRDAAVYEAWYKVKHEAPELAREAVYGLPELYRDRVRGAALVANPGCYPTASLLATVPLLKAGVIDPATIIIDAKSGLSGAGRKLDLRSHYAEVNENVTAYNVGIHRHTPEIEQELTAAAGTEVRVSFTPHLVPQTRGILTTVYATLRKELTTGALLDIYREFYRDEPFIRVLPEGVLPRTKSVTGSNIVHLGAVADPRTGRAVLLAAIDNLVKGASGQAVQNMNLLFGLPETTGLDFVGLYP</sequence>
<dbReference type="InterPro" id="IPR000534">
    <property type="entry name" value="Semialdehyde_DH_NAD-bd"/>
</dbReference>
<dbReference type="GO" id="GO:0006526">
    <property type="term" value="P:L-arginine biosynthetic process"/>
    <property type="evidence" value="ECO:0007669"/>
    <property type="project" value="UniProtKB-UniRule"/>
</dbReference>
<evidence type="ECO:0000256" key="2">
    <source>
        <dbReference type="ARBA" id="ARBA00022571"/>
    </source>
</evidence>
<dbReference type="Pfam" id="PF01118">
    <property type="entry name" value="Semialdhyde_dh"/>
    <property type="match status" value="1"/>
</dbReference>
<dbReference type="AlphaFoldDB" id="A0A3N5AB78"/>
<feature type="domain" description="Semialdehyde dehydrogenase NAD-binding" evidence="8">
    <location>
        <begin position="3"/>
        <end position="142"/>
    </location>
</feature>
<dbReference type="Proteomes" id="UP000282654">
    <property type="component" value="Unassembled WGS sequence"/>
</dbReference>
<name>A0A3N5AB78_9THEO</name>
<dbReference type="HAMAP" id="MF_00150">
    <property type="entry name" value="ArgC_type1"/>
    <property type="match status" value="1"/>
</dbReference>
<dbReference type="EC" id="1.2.1.38" evidence="7"/>
<dbReference type="PANTHER" id="PTHR32338">
    <property type="entry name" value="N-ACETYL-GAMMA-GLUTAMYL-PHOSPHATE REDUCTASE, CHLOROPLASTIC-RELATED-RELATED"/>
    <property type="match status" value="1"/>
</dbReference>
<gene>
    <name evidence="7" type="primary">argC</name>
    <name evidence="9" type="ORF">EDD75_1972</name>
</gene>
<dbReference type="InterPro" id="IPR050085">
    <property type="entry name" value="AGPR"/>
</dbReference>
<accession>A0A3N5AB78</accession>
<keyword evidence="10" id="KW-1185">Reference proteome</keyword>
<evidence type="ECO:0000256" key="4">
    <source>
        <dbReference type="ARBA" id="ARBA00022857"/>
    </source>
</evidence>
<dbReference type="SMART" id="SM00859">
    <property type="entry name" value="Semialdhyde_dh"/>
    <property type="match status" value="1"/>
</dbReference>
<evidence type="ECO:0000256" key="6">
    <source>
        <dbReference type="ARBA" id="ARBA00050557"/>
    </source>
</evidence>
<dbReference type="Gene3D" id="3.40.50.720">
    <property type="entry name" value="NAD(P)-binding Rossmann-like Domain"/>
    <property type="match status" value="1"/>
</dbReference>
<keyword evidence="2 7" id="KW-0055">Arginine biosynthesis</keyword>
<evidence type="ECO:0000256" key="7">
    <source>
        <dbReference type="HAMAP-Rule" id="MF_00150"/>
    </source>
</evidence>
<dbReference type="CDD" id="cd17895">
    <property type="entry name" value="AGPR_1_N"/>
    <property type="match status" value="1"/>
</dbReference>
<comment type="subcellular location">
    <subcellularLocation>
        <location evidence="7">Cytoplasm</location>
    </subcellularLocation>
</comment>
<dbReference type="PANTHER" id="PTHR32338:SF10">
    <property type="entry name" value="N-ACETYL-GAMMA-GLUTAMYL-PHOSPHATE REDUCTASE, CHLOROPLASTIC-RELATED"/>
    <property type="match status" value="1"/>
</dbReference>
<dbReference type="GO" id="GO:0070401">
    <property type="term" value="F:NADP+ binding"/>
    <property type="evidence" value="ECO:0007669"/>
    <property type="project" value="InterPro"/>
</dbReference>
<protein>
    <recommendedName>
        <fullName evidence="7">N-acetyl-gamma-glutamyl-phosphate reductase</fullName>
        <shortName evidence="7">AGPR</shortName>
        <ecNumber evidence="7">1.2.1.38</ecNumber>
    </recommendedName>
    <alternativeName>
        <fullName evidence="7">N-acetyl-glutamate semialdehyde dehydrogenase</fullName>
        <shortName evidence="7">NAGSA dehydrogenase</shortName>
    </alternativeName>
</protein>